<organism evidence="2 3">
    <name type="scientific">Brassica cretica</name>
    <name type="common">Mustard</name>
    <dbReference type="NCBI Taxonomy" id="69181"/>
    <lineage>
        <taxon>Eukaryota</taxon>
        <taxon>Viridiplantae</taxon>
        <taxon>Streptophyta</taxon>
        <taxon>Embryophyta</taxon>
        <taxon>Tracheophyta</taxon>
        <taxon>Spermatophyta</taxon>
        <taxon>Magnoliopsida</taxon>
        <taxon>eudicotyledons</taxon>
        <taxon>Gunneridae</taxon>
        <taxon>Pentapetalae</taxon>
        <taxon>rosids</taxon>
        <taxon>malvids</taxon>
        <taxon>Brassicales</taxon>
        <taxon>Brassicaceae</taxon>
        <taxon>Brassiceae</taxon>
        <taxon>Brassica</taxon>
    </lineage>
</organism>
<gene>
    <name evidence="2" type="ORF">F2Q69_00048156</name>
</gene>
<keyword evidence="1" id="KW-0812">Transmembrane</keyword>
<name>A0A8S9PJ64_BRACR</name>
<feature type="transmembrane region" description="Helical" evidence="1">
    <location>
        <begin position="41"/>
        <end position="57"/>
    </location>
</feature>
<keyword evidence="1" id="KW-0472">Membrane</keyword>
<reference evidence="2" key="1">
    <citation type="submission" date="2019-12" db="EMBL/GenBank/DDBJ databases">
        <title>Genome sequencing and annotation of Brassica cretica.</title>
        <authorList>
            <person name="Studholme D.J."/>
            <person name="Sarris P."/>
        </authorList>
    </citation>
    <scope>NUCLEOTIDE SEQUENCE</scope>
    <source>
        <strain evidence="2">PFS-109/04</strain>
        <tissue evidence="2">Leaf</tissue>
    </source>
</reference>
<dbReference type="EMBL" id="QGKX02001347">
    <property type="protein sequence ID" value="KAF3523563.1"/>
    <property type="molecule type" value="Genomic_DNA"/>
</dbReference>
<sequence>MIHPTFLVPTPPLPARRAGYSVILMVSMFYFTYYYSTIDALIYICSLFAFGISIFQLNSPMDTKHAFCFCLVSALNGYGLGEWLDSERSFGYVSVCAITDVGEIDVK</sequence>
<comment type="caution">
    <text evidence="2">The sequence shown here is derived from an EMBL/GenBank/DDBJ whole genome shotgun (WGS) entry which is preliminary data.</text>
</comment>
<keyword evidence="1" id="KW-1133">Transmembrane helix</keyword>
<dbReference type="AlphaFoldDB" id="A0A8S9PJ64"/>
<dbReference type="Proteomes" id="UP000712600">
    <property type="component" value="Unassembled WGS sequence"/>
</dbReference>
<protein>
    <submittedName>
        <fullName evidence="2">Uncharacterized protein</fullName>
    </submittedName>
</protein>
<accession>A0A8S9PJ64</accession>
<proteinExistence type="predicted"/>
<evidence type="ECO:0000313" key="2">
    <source>
        <dbReference type="EMBL" id="KAF3523563.1"/>
    </source>
</evidence>
<evidence type="ECO:0000256" key="1">
    <source>
        <dbReference type="SAM" id="Phobius"/>
    </source>
</evidence>
<evidence type="ECO:0000313" key="3">
    <source>
        <dbReference type="Proteomes" id="UP000712600"/>
    </source>
</evidence>